<evidence type="ECO:0000313" key="1">
    <source>
        <dbReference type="EMBL" id="EAU81518.1"/>
    </source>
</evidence>
<dbReference type="InParanoid" id="A8PC24"/>
<dbReference type="KEGG" id="cci:CC1G_10976"/>
<protein>
    <recommendedName>
        <fullName evidence="3">F-box domain-containing protein</fullName>
    </recommendedName>
</protein>
<gene>
    <name evidence="1" type="ORF">CC1G_10976</name>
</gene>
<sequence length="429" mass="49369">MVDVGHNEIEQETAPQVRRSLSGRFQLLDPNALHRIWRSWIRGDKPTMHEEAVIPVQPPSRYSTEPEPTRREIERLLDIAEVNPDAPKKVRHLKIMLRAHELSTSVFNENAARLLVLVQKMTRVSRFTFELPEIPETAGLGASWWRETMTGKGREVFVHLLSLPSLRHLDIEGIEIPSTWYSRHPKLETLRVWDSFCLDPSESNLERPSWPRLRALTIGRKQCQSIANLLDLTLRTAPHFLNSLHALHIQCSNADIPSLNQVLRLNCKNLTEFFCCVGFNDRMTQGQVLDLRYSTKCRTMAFQFNAPQESYASAYPLIWSTLQTIPAGTVEDLHLLFRCSCPLTESHDPWDPYPYWKDLDDFLAPRMLGEDGSRLRTLSVKMCYVRSCTDCVDGYTLFPVATLAPRLEGLRSAMMPMERIRLEYTGEKP</sequence>
<evidence type="ECO:0000313" key="2">
    <source>
        <dbReference type="Proteomes" id="UP000001861"/>
    </source>
</evidence>
<dbReference type="SUPFAM" id="SSF52047">
    <property type="entry name" value="RNI-like"/>
    <property type="match status" value="1"/>
</dbReference>
<dbReference type="Gene3D" id="3.80.10.10">
    <property type="entry name" value="Ribonuclease Inhibitor"/>
    <property type="match status" value="1"/>
</dbReference>
<organism evidence="1 2">
    <name type="scientific">Coprinopsis cinerea (strain Okayama-7 / 130 / ATCC MYA-4618 / FGSC 9003)</name>
    <name type="common">Inky cap fungus</name>
    <name type="synonym">Hormographiella aspergillata</name>
    <dbReference type="NCBI Taxonomy" id="240176"/>
    <lineage>
        <taxon>Eukaryota</taxon>
        <taxon>Fungi</taxon>
        <taxon>Dikarya</taxon>
        <taxon>Basidiomycota</taxon>
        <taxon>Agaricomycotina</taxon>
        <taxon>Agaricomycetes</taxon>
        <taxon>Agaricomycetidae</taxon>
        <taxon>Agaricales</taxon>
        <taxon>Agaricineae</taxon>
        <taxon>Psathyrellaceae</taxon>
        <taxon>Coprinopsis</taxon>
    </lineage>
</organism>
<comment type="caution">
    <text evidence="1">The sequence shown here is derived from an EMBL/GenBank/DDBJ whole genome shotgun (WGS) entry which is preliminary data.</text>
</comment>
<dbReference type="RefSeq" id="XP_001840313.1">
    <property type="nucleotide sequence ID" value="XM_001840261.1"/>
</dbReference>
<dbReference type="InterPro" id="IPR032675">
    <property type="entry name" value="LRR_dom_sf"/>
</dbReference>
<dbReference type="Proteomes" id="UP000001861">
    <property type="component" value="Unassembled WGS sequence"/>
</dbReference>
<dbReference type="GeneID" id="6016948"/>
<accession>A8PC24</accession>
<dbReference type="VEuPathDB" id="FungiDB:CC1G_10976"/>
<reference evidence="1 2" key="1">
    <citation type="journal article" date="2010" name="Proc. Natl. Acad. Sci. U.S.A.">
        <title>Insights into evolution of multicellular fungi from the assembled chromosomes of the mushroom Coprinopsis cinerea (Coprinus cinereus).</title>
        <authorList>
            <person name="Stajich J.E."/>
            <person name="Wilke S.K."/>
            <person name="Ahren D."/>
            <person name="Au C.H."/>
            <person name="Birren B.W."/>
            <person name="Borodovsky M."/>
            <person name="Burns C."/>
            <person name="Canback B."/>
            <person name="Casselton L.A."/>
            <person name="Cheng C.K."/>
            <person name="Deng J."/>
            <person name="Dietrich F.S."/>
            <person name="Fargo D.C."/>
            <person name="Farman M.L."/>
            <person name="Gathman A.C."/>
            <person name="Goldberg J."/>
            <person name="Guigo R."/>
            <person name="Hoegger P.J."/>
            <person name="Hooker J.B."/>
            <person name="Huggins A."/>
            <person name="James T.Y."/>
            <person name="Kamada T."/>
            <person name="Kilaru S."/>
            <person name="Kodira C."/>
            <person name="Kues U."/>
            <person name="Kupfer D."/>
            <person name="Kwan H.S."/>
            <person name="Lomsadze A."/>
            <person name="Li W."/>
            <person name="Lilly W.W."/>
            <person name="Ma L.J."/>
            <person name="Mackey A.J."/>
            <person name="Manning G."/>
            <person name="Martin F."/>
            <person name="Muraguchi H."/>
            <person name="Natvig D.O."/>
            <person name="Palmerini H."/>
            <person name="Ramesh M.A."/>
            <person name="Rehmeyer C.J."/>
            <person name="Roe B.A."/>
            <person name="Shenoy N."/>
            <person name="Stanke M."/>
            <person name="Ter-Hovhannisyan V."/>
            <person name="Tunlid A."/>
            <person name="Velagapudi R."/>
            <person name="Vision T.J."/>
            <person name="Zeng Q."/>
            <person name="Zolan M.E."/>
            <person name="Pukkila P.J."/>
        </authorList>
    </citation>
    <scope>NUCLEOTIDE SEQUENCE [LARGE SCALE GENOMIC DNA]</scope>
    <source>
        <strain evidence="2">Okayama-7 / 130 / ATCC MYA-4618 / FGSC 9003</strain>
    </source>
</reference>
<dbReference type="AlphaFoldDB" id="A8PC24"/>
<keyword evidence="2" id="KW-1185">Reference proteome</keyword>
<name>A8PC24_COPC7</name>
<evidence type="ECO:0008006" key="3">
    <source>
        <dbReference type="Google" id="ProtNLM"/>
    </source>
</evidence>
<proteinExistence type="predicted"/>
<dbReference type="EMBL" id="AACS02000011">
    <property type="protein sequence ID" value="EAU81518.1"/>
    <property type="molecule type" value="Genomic_DNA"/>
</dbReference>